<proteinExistence type="predicted"/>
<keyword evidence="1" id="KW-0175">Coiled coil</keyword>
<dbReference type="Proteomes" id="UP001209570">
    <property type="component" value="Unassembled WGS sequence"/>
</dbReference>
<name>A0AAD5MA20_PYTIN</name>
<dbReference type="AlphaFoldDB" id="A0AAD5MA20"/>
<keyword evidence="4" id="KW-1185">Reference proteome</keyword>
<sequence length="761" mass="84351">MPTSHLSAHELDLLESYVHDCVQQLPRLPTARPHELPSRCAAYHTACSGTLQHVLAVLATLSPRFCQLVAQIWELTSLNVFVLLQLAQSTLEERDALHTKWRHMEQFYESAVAQHAQRAQQFDAELERCRLQSRELRAELKKTRQKLNRLGLEHNQVRKALHNLMEMHETVAGRSVHELVEKNDLATAAVASATASLADEWELFGVAPDQLDQVEKVHPLESNAEDLDQLFQGLFDKEREQVALLNEMDRFINSNVVALLWRHGPEGEQSRFLQQIMNAKTIGTQTEDLPTDLLDDDEFGDWASADNEDGQELVAGETGAATVVTKRQVIPASLRAQLTTRPKIQRVLEKDQLSRAVLCLLLEKMETDGSLLRKQQPRVALHRFMKDFFLARYGIAPLADYHMMELVKSCHYYLERFELETRQPRTATVAVPSAATSNMALPALQIVGIPDGCSVGTTADTRIQLFSRLCELVPLQWRDGATPSVGGNLFANAVNATVDLLGDVIELDASVSNLRDVVQRGGNAVDGEWTCPLDTAAVLLRHHLSFLDQSAVAEITRQLQTPSAVIAVDVVLLVFAAHWLDNDQRLTARLHDAFHRHVASLNSSSVSFDDAAARLAAAPPLEQLKHIWKSLQLSVLEMDELSTAFVAILDLRQAMPSALVRGRSSHHASFSGAMMGKRYSAQGRRGSAAMGSLVPLIGGINEKEFVFHSMQVLRGRRGTKGMRTNGRSVEDVDGGRHLGPRGSVLAQASLQLPAEDLKPGF</sequence>
<evidence type="ECO:0000256" key="1">
    <source>
        <dbReference type="SAM" id="Coils"/>
    </source>
</evidence>
<feature type="coiled-coil region" evidence="1">
    <location>
        <begin position="119"/>
        <end position="160"/>
    </location>
</feature>
<feature type="region of interest" description="Disordered" evidence="2">
    <location>
        <begin position="717"/>
        <end position="740"/>
    </location>
</feature>
<accession>A0AAD5MA20</accession>
<reference evidence="3" key="1">
    <citation type="submission" date="2021-12" db="EMBL/GenBank/DDBJ databases">
        <title>Prjna785345.</title>
        <authorList>
            <person name="Rujirawat T."/>
            <person name="Krajaejun T."/>
        </authorList>
    </citation>
    <scope>NUCLEOTIDE SEQUENCE</scope>
    <source>
        <strain evidence="3">Pi057C3</strain>
    </source>
</reference>
<gene>
    <name evidence="3" type="ORF">P43SY_002527</name>
</gene>
<dbReference type="EMBL" id="JAKCXM010000001">
    <property type="protein sequence ID" value="KAJ0410195.1"/>
    <property type="molecule type" value="Genomic_DNA"/>
</dbReference>
<evidence type="ECO:0000313" key="3">
    <source>
        <dbReference type="EMBL" id="KAJ0410195.1"/>
    </source>
</evidence>
<evidence type="ECO:0000313" key="4">
    <source>
        <dbReference type="Proteomes" id="UP001209570"/>
    </source>
</evidence>
<evidence type="ECO:0000256" key="2">
    <source>
        <dbReference type="SAM" id="MobiDB-lite"/>
    </source>
</evidence>
<comment type="caution">
    <text evidence="3">The sequence shown here is derived from an EMBL/GenBank/DDBJ whole genome shotgun (WGS) entry which is preliminary data.</text>
</comment>
<protein>
    <submittedName>
        <fullName evidence="3">Uncharacterized protein</fullName>
    </submittedName>
</protein>
<organism evidence="3 4">
    <name type="scientific">Pythium insidiosum</name>
    <name type="common">Pythiosis disease agent</name>
    <dbReference type="NCBI Taxonomy" id="114742"/>
    <lineage>
        <taxon>Eukaryota</taxon>
        <taxon>Sar</taxon>
        <taxon>Stramenopiles</taxon>
        <taxon>Oomycota</taxon>
        <taxon>Peronosporomycetes</taxon>
        <taxon>Pythiales</taxon>
        <taxon>Pythiaceae</taxon>
        <taxon>Pythium</taxon>
    </lineage>
</organism>